<dbReference type="AlphaFoldDB" id="A0AA96WTC4"/>
<reference evidence="1" key="1">
    <citation type="journal article" date="2023" name="Plants (Basel)">
        <title>Genomic Analysis of Leptolyngbya boryana CZ1 Reveals Efficient Carbon Fixation Modules.</title>
        <authorList>
            <person name="Bai X."/>
            <person name="Wang H."/>
            <person name="Cheng W."/>
            <person name="Wang J."/>
            <person name="Ma M."/>
            <person name="Hu H."/>
            <person name="Song Z."/>
            <person name="Ma H."/>
            <person name="Fan Y."/>
            <person name="Du C."/>
            <person name="Xu J."/>
        </authorList>
    </citation>
    <scope>NUCLEOTIDE SEQUENCE</scope>
    <source>
        <strain evidence="1">CZ1</strain>
    </source>
</reference>
<dbReference type="RefSeq" id="WP_287457325.1">
    <property type="nucleotide sequence ID" value="NZ_CP130144.1"/>
</dbReference>
<gene>
    <name evidence="1" type="ORF">Q2T42_26260</name>
</gene>
<organism evidence="1">
    <name type="scientific">Leptolyngbya boryana CZ1</name>
    <dbReference type="NCBI Taxonomy" id="3060204"/>
    <lineage>
        <taxon>Bacteria</taxon>
        <taxon>Bacillati</taxon>
        <taxon>Cyanobacteriota</taxon>
        <taxon>Cyanophyceae</taxon>
        <taxon>Leptolyngbyales</taxon>
        <taxon>Leptolyngbyaceae</taxon>
        <taxon>Leptolyngbya group</taxon>
        <taxon>Leptolyngbya</taxon>
    </lineage>
</organism>
<sequence length="284" mass="33307">MKLHFIAYLISVAVISPRPSLASNLLQDGYYWTGTSGEMIEIQNNRMIVSDSSERSLTPSEPQPINEGIFFYDDRYWCRSDIDPYNARLEDYETVECTAKGWVSVKAKQPKYCEPSAYQDFFVNFVRGYDDQKNEVRNTYTGSEVKIASYEQPDRVSFSINKKLYQAFRLGLNQGWIYVDRMNRSFIDQEQTLNNQPNRMRLRLDVSFPDKSFVTRLKAREFVRLAFREISDRKFRVDYYAATYRNVEGAAWVEADEQSAAGGYVFEHHNGCWHLTQDLRILER</sequence>
<protein>
    <submittedName>
        <fullName evidence="1">Uncharacterized protein</fullName>
    </submittedName>
</protein>
<name>A0AA96WTC4_LEPBY</name>
<evidence type="ECO:0000313" key="1">
    <source>
        <dbReference type="EMBL" id="WNZ45297.1"/>
    </source>
</evidence>
<accession>A0AA96WTC4</accession>
<proteinExistence type="predicted"/>
<reference evidence="1" key="2">
    <citation type="submission" date="2023-07" db="EMBL/GenBank/DDBJ databases">
        <authorList>
            <person name="Bai X.-H."/>
            <person name="Wang H.-H."/>
            <person name="Wang J."/>
            <person name="Ma M.-Y."/>
            <person name="Hu H.-H."/>
            <person name="Song Z.-L."/>
            <person name="Ma H.-G."/>
            <person name="Fan Y."/>
            <person name="Du C.-Y."/>
            <person name="Xu J.-C."/>
        </authorList>
    </citation>
    <scope>NUCLEOTIDE SEQUENCE</scope>
    <source>
        <strain evidence="1">CZ1</strain>
    </source>
</reference>
<dbReference type="EMBL" id="CP130144">
    <property type="protein sequence ID" value="WNZ45297.1"/>
    <property type="molecule type" value="Genomic_DNA"/>
</dbReference>